<feature type="non-terminal residue" evidence="1">
    <location>
        <position position="122"/>
    </location>
</feature>
<dbReference type="EMBL" id="OW152835">
    <property type="protein sequence ID" value="CAH2056283.1"/>
    <property type="molecule type" value="Genomic_DNA"/>
</dbReference>
<name>A0ABN8IJE7_9NEOP</name>
<accession>A0ABN8IJE7</accession>
<organism evidence="1 2">
    <name type="scientific">Iphiclides podalirius</name>
    <name type="common">scarce swallowtail</name>
    <dbReference type="NCBI Taxonomy" id="110791"/>
    <lineage>
        <taxon>Eukaryota</taxon>
        <taxon>Metazoa</taxon>
        <taxon>Ecdysozoa</taxon>
        <taxon>Arthropoda</taxon>
        <taxon>Hexapoda</taxon>
        <taxon>Insecta</taxon>
        <taxon>Pterygota</taxon>
        <taxon>Neoptera</taxon>
        <taxon>Endopterygota</taxon>
        <taxon>Lepidoptera</taxon>
        <taxon>Glossata</taxon>
        <taxon>Ditrysia</taxon>
        <taxon>Papilionoidea</taxon>
        <taxon>Papilionidae</taxon>
        <taxon>Papilioninae</taxon>
        <taxon>Iphiclides</taxon>
    </lineage>
</organism>
<sequence length="122" mass="12980">MEGTVYSQCVNRMVPNCGPNVVPELMISAPAVSPLVLERPYEFAPTIIQDSSVANSLANALQLLVVSNLLSSTLPNAGCELLAPAFGPVEMLPSYAPIEVYGGGLINPYGSPYNLPGYNYIY</sequence>
<keyword evidence="2" id="KW-1185">Reference proteome</keyword>
<gene>
    <name evidence="1" type="ORF">IPOD504_LOCUS9519</name>
</gene>
<reference evidence="1" key="1">
    <citation type="submission" date="2022-03" db="EMBL/GenBank/DDBJ databases">
        <authorList>
            <person name="Martin H S."/>
        </authorList>
    </citation>
    <scope>NUCLEOTIDE SEQUENCE</scope>
</reference>
<protein>
    <submittedName>
        <fullName evidence="1">Uncharacterized protein</fullName>
    </submittedName>
</protein>
<proteinExistence type="predicted"/>
<dbReference type="Proteomes" id="UP000837857">
    <property type="component" value="Chromosome 23"/>
</dbReference>
<evidence type="ECO:0000313" key="2">
    <source>
        <dbReference type="Proteomes" id="UP000837857"/>
    </source>
</evidence>
<evidence type="ECO:0000313" key="1">
    <source>
        <dbReference type="EMBL" id="CAH2056283.1"/>
    </source>
</evidence>